<keyword evidence="1 4" id="KW-0689">Ribosomal protein</keyword>
<evidence type="ECO:0000256" key="2">
    <source>
        <dbReference type="ARBA" id="ARBA00023274"/>
    </source>
</evidence>
<reference evidence="4 5" key="1">
    <citation type="journal article" date="2016" name="Nat. Commun.">
        <title>Thousands of microbial genomes shed light on interconnected biogeochemical processes in an aquifer system.</title>
        <authorList>
            <person name="Anantharaman K."/>
            <person name="Brown C.T."/>
            <person name="Hug L.A."/>
            <person name="Sharon I."/>
            <person name="Castelle C.J."/>
            <person name="Probst A.J."/>
            <person name="Thomas B.C."/>
            <person name="Singh A."/>
            <person name="Wilkins M.J."/>
            <person name="Karaoz U."/>
            <person name="Brodie E.L."/>
            <person name="Williams K.H."/>
            <person name="Hubbard S.S."/>
            <person name="Banfield J.F."/>
        </authorList>
    </citation>
    <scope>NUCLEOTIDE SEQUENCE [LARGE SCALE GENOMIC DNA]</scope>
</reference>
<evidence type="ECO:0000313" key="4">
    <source>
        <dbReference type="EMBL" id="OGG30734.1"/>
    </source>
</evidence>
<accession>A0A1F6B1B1</accession>
<sequence length="58" mass="6841">MVKIRLSQTGTKNRKTYRLIAIEEGKRRDGRALEILGFVNPLVIPTQVEIKRDRVNYW</sequence>
<dbReference type="GO" id="GO:0006412">
    <property type="term" value="P:translation"/>
    <property type="evidence" value="ECO:0007669"/>
    <property type="project" value="InterPro"/>
</dbReference>
<dbReference type="InterPro" id="IPR000307">
    <property type="entry name" value="Ribosomal_bS16"/>
</dbReference>
<evidence type="ECO:0000256" key="1">
    <source>
        <dbReference type="ARBA" id="ARBA00022980"/>
    </source>
</evidence>
<proteinExistence type="predicted"/>
<evidence type="ECO:0000256" key="3">
    <source>
        <dbReference type="ARBA" id="ARBA00035310"/>
    </source>
</evidence>
<evidence type="ECO:0000313" key="5">
    <source>
        <dbReference type="Proteomes" id="UP000176409"/>
    </source>
</evidence>
<dbReference type="GO" id="GO:0015935">
    <property type="term" value="C:small ribosomal subunit"/>
    <property type="evidence" value="ECO:0007669"/>
    <property type="project" value="TreeGrafter"/>
</dbReference>
<organism evidence="4 5">
    <name type="scientific">Candidatus Gottesmanbacteria bacterium RIFCSPLOWO2_01_FULL_49_10</name>
    <dbReference type="NCBI Taxonomy" id="1798396"/>
    <lineage>
        <taxon>Bacteria</taxon>
        <taxon>Candidatus Gottesmaniibacteriota</taxon>
    </lineage>
</organism>
<dbReference type="Proteomes" id="UP000176409">
    <property type="component" value="Unassembled WGS sequence"/>
</dbReference>
<comment type="caution">
    <text evidence="4">The sequence shown here is derived from an EMBL/GenBank/DDBJ whole genome shotgun (WGS) entry which is preliminary data.</text>
</comment>
<feature type="non-terminal residue" evidence="4">
    <location>
        <position position="58"/>
    </location>
</feature>
<dbReference type="PANTHER" id="PTHR12919">
    <property type="entry name" value="30S RIBOSOMAL PROTEIN S16"/>
    <property type="match status" value="1"/>
</dbReference>
<dbReference type="GO" id="GO:0005737">
    <property type="term" value="C:cytoplasm"/>
    <property type="evidence" value="ECO:0007669"/>
    <property type="project" value="UniProtKB-ARBA"/>
</dbReference>
<dbReference type="AlphaFoldDB" id="A0A1F6B1B1"/>
<dbReference type="NCBIfam" id="TIGR00002">
    <property type="entry name" value="S16"/>
    <property type="match status" value="1"/>
</dbReference>
<dbReference type="Gene3D" id="3.30.1320.10">
    <property type="match status" value="1"/>
</dbReference>
<keyword evidence="2" id="KW-0687">Ribonucleoprotein</keyword>
<dbReference type="STRING" id="1798396.A2973_03105"/>
<dbReference type="EMBL" id="MFJZ01000006">
    <property type="protein sequence ID" value="OGG30734.1"/>
    <property type="molecule type" value="Genomic_DNA"/>
</dbReference>
<dbReference type="GO" id="GO:0003735">
    <property type="term" value="F:structural constituent of ribosome"/>
    <property type="evidence" value="ECO:0007669"/>
    <property type="project" value="InterPro"/>
</dbReference>
<name>A0A1F6B1B1_9BACT</name>
<protein>
    <recommendedName>
        <fullName evidence="3">30S ribosomal protein S16</fullName>
    </recommendedName>
</protein>
<gene>
    <name evidence="4" type="ORF">A2973_03105</name>
</gene>
<dbReference type="PANTHER" id="PTHR12919:SF20">
    <property type="entry name" value="SMALL RIBOSOMAL SUBUNIT PROTEIN BS16M"/>
    <property type="match status" value="1"/>
</dbReference>
<dbReference type="Pfam" id="PF00886">
    <property type="entry name" value="Ribosomal_S16"/>
    <property type="match status" value="1"/>
</dbReference>
<dbReference type="SUPFAM" id="SSF54565">
    <property type="entry name" value="Ribosomal protein S16"/>
    <property type="match status" value="1"/>
</dbReference>
<dbReference type="InterPro" id="IPR023803">
    <property type="entry name" value="Ribosomal_bS16_dom_sf"/>
</dbReference>